<name>A0A2G9Y7R9_9BACT</name>
<evidence type="ECO:0000313" key="2">
    <source>
        <dbReference type="Proteomes" id="UP000231025"/>
    </source>
</evidence>
<proteinExistence type="predicted"/>
<sequence>MTKKLSIFDDKTFFDGKKDDILNVKFDKLPDWKNYYLVFRSSLRAHYPSINETSKKLEKIFPSENKWIDFLKKTAAAFAGAFVVNETARPGNVIAKEIPSIFIYNNNHKKELIKIVHPRERFSLGLVDFSKCIEKEDKSISLKMKWTRFHDLSFVSLAELKPLNSFQVKQETLKVSRLSHSENKEVDERYLKDGKVELIPGQFIKLEFSAEKENINSSQKASFILKSKGHYISL</sequence>
<accession>A0A2G9Y7R9</accession>
<comment type="caution">
    <text evidence="1">The sequence shown here is derived from an EMBL/GenBank/DDBJ whole genome shotgun (WGS) entry which is preliminary data.</text>
</comment>
<reference evidence="1 2" key="1">
    <citation type="submission" date="2017-09" db="EMBL/GenBank/DDBJ databases">
        <title>Depth-based differentiation of microbial function through sediment-hosted aquifers and enrichment of novel symbionts in the deep terrestrial subsurface.</title>
        <authorList>
            <person name="Probst A.J."/>
            <person name="Ladd B."/>
            <person name="Jarett J.K."/>
            <person name="Geller-Mcgrath D.E."/>
            <person name="Sieber C.M."/>
            <person name="Emerson J.B."/>
            <person name="Anantharaman K."/>
            <person name="Thomas B.C."/>
            <person name="Malmstrom R."/>
            <person name="Stieglmeier M."/>
            <person name="Klingl A."/>
            <person name="Woyke T."/>
            <person name="Ryan C.M."/>
            <person name="Banfield J.F."/>
        </authorList>
    </citation>
    <scope>NUCLEOTIDE SEQUENCE [LARGE SCALE GENOMIC DNA]</scope>
    <source>
        <strain evidence="1">CG23_combo_of_CG06-09_8_20_14_all_35_49</strain>
    </source>
</reference>
<evidence type="ECO:0000313" key="1">
    <source>
        <dbReference type="EMBL" id="PIP15288.1"/>
    </source>
</evidence>
<dbReference type="Proteomes" id="UP000231025">
    <property type="component" value="Unassembled WGS sequence"/>
</dbReference>
<dbReference type="EMBL" id="PCRE01000008">
    <property type="protein sequence ID" value="PIP15288.1"/>
    <property type="molecule type" value="Genomic_DNA"/>
</dbReference>
<gene>
    <name evidence="1" type="ORF">COX47_00545</name>
</gene>
<protein>
    <submittedName>
        <fullName evidence="1">Uncharacterized protein</fullName>
    </submittedName>
</protein>
<organism evidence="1 2">
    <name type="scientific">Candidatus Roizmanbacteria bacterium CG23_combo_of_CG06-09_8_20_14_all_35_49</name>
    <dbReference type="NCBI Taxonomy" id="1974863"/>
    <lineage>
        <taxon>Bacteria</taxon>
        <taxon>Candidatus Roizmaniibacteriota</taxon>
    </lineage>
</organism>
<dbReference type="AlphaFoldDB" id="A0A2G9Y7R9"/>